<dbReference type="GO" id="GO:0005524">
    <property type="term" value="F:ATP binding"/>
    <property type="evidence" value="ECO:0007669"/>
    <property type="project" value="UniProtKB-UniRule"/>
</dbReference>
<feature type="compositionally biased region" description="Acidic residues" evidence="11">
    <location>
        <begin position="406"/>
        <end position="416"/>
    </location>
</feature>
<feature type="compositionally biased region" description="Acidic residues" evidence="11">
    <location>
        <begin position="303"/>
        <end position="318"/>
    </location>
</feature>
<evidence type="ECO:0000256" key="9">
    <source>
        <dbReference type="ARBA" id="ARBA00048679"/>
    </source>
</evidence>
<dbReference type="InterPro" id="IPR051138">
    <property type="entry name" value="PIM_Ser/Thr_kinase"/>
</dbReference>
<dbReference type="InterPro" id="IPR017441">
    <property type="entry name" value="Protein_kinase_ATP_BS"/>
</dbReference>
<keyword evidence="6" id="KW-0418">Kinase</keyword>
<comment type="catalytic activity">
    <reaction evidence="9">
        <text>L-seryl-[protein] + ATP = O-phospho-L-seryl-[protein] + ADP + H(+)</text>
        <dbReference type="Rhea" id="RHEA:17989"/>
        <dbReference type="Rhea" id="RHEA-COMP:9863"/>
        <dbReference type="Rhea" id="RHEA-COMP:11604"/>
        <dbReference type="ChEBI" id="CHEBI:15378"/>
        <dbReference type="ChEBI" id="CHEBI:29999"/>
        <dbReference type="ChEBI" id="CHEBI:30616"/>
        <dbReference type="ChEBI" id="CHEBI:83421"/>
        <dbReference type="ChEBI" id="CHEBI:456216"/>
        <dbReference type="EC" id="2.7.11.1"/>
    </reaction>
</comment>
<evidence type="ECO:0000256" key="2">
    <source>
        <dbReference type="ARBA" id="ARBA00012513"/>
    </source>
</evidence>
<evidence type="ECO:0000259" key="12">
    <source>
        <dbReference type="PROSITE" id="PS50011"/>
    </source>
</evidence>
<feature type="compositionally biased region" description="Basic residues" evidence="11">
    <location>
        <begin position="273"/>
        <end position="298"/>
    </location>
</feature>
<feature type="compositionally biased region" description="Basic and acidic residues" evidence="11">
    <location>
        <begin position="432"/>
        <end position="444"/>
    </location>
</feature>
<keyword evidence="3" id="KW-0723">Serine/threonine-protein kinase</keyword>
<dbReference type="Pfam" id="PF00069">
    <property type="entry name" value="Pkinase"/>
    <property type="match status" value="1"/>
</dbReference>
<protein>
    <recommendedName>
        <fullName evidence="2">non-specific serine/threonine protein kinase</fullName>
        <ecNumber evidence="2">2.7.11.1</ecNumber>
    </recommendedName>
</protein>
<evidence type="ECO:0000256" key="10">
    <source>
        <dbReference type="PROSITE-ProRule" id="PRU10141"/>
    </source>
</evidence>
<dbReference type="KEGG" id="dre:137489025"/>
<evidence type="ECO:0000256" key="7">
    <source>
        <dbReference type="ARBA" id="ARBA00022840"/>
    </source>
</evidence>
<feature type="compositionally biased region" description="Acidic residues" evidence="11">
    <location>
        <begin position="165"/>
        <end position="197"/>
    </location>
</feature>
<evidence type="ECO:0000313" key="13">
    <source>
        <dbReference type="Proteomes" id="UP000000437"/>
    </source>
</evidence>
<evidence type="ECO:0000256" key="5">
    <source>
        <dbReference type="ARBA" id="ARBA00022741"/>
    </source>
</evidence>
<evidence type="ECO:0000256" key="11">
    <source>
        <dbReference type="SAM" id="MobiDB-lite"/>
    </source>
</evidence>
<feature type="domain" description="Protein kinase" evidence="12">
    <location>
        <begin position="583"/>
        <end position="810"/>
    </location>
</feature>
<dbReference type="Gene3D" id="3.30.200.20">
    <property type="entry name" value="Phosphorylase Kinase, domain 1"/>
    <property type="match status" value="1"/>
</dbReference>
<keyword evidence="13" id="KW-1185">Reference proteome</keyword>
<dbReference type="SUPFAM" id="SSF56112">
    <property type="entry name" value="Protein kinase-like (PK-like)"/>
    <property type="match status" value="1"/>
</dbReference>
<keyword evidence="7 10" id="KW-0067">ATP-binding</keyword>
<feature type="compositionally biased region" description="Basic and acidic residues" evidence="11">
    <location>
        <begin position="226"/>
        <end position="246"/>
    </location>
</feature>
<evidence type="ECO:0000313" key="14">
    <source>
        <dbReference type="RefSeq" id="XP_068072687.1"/>
    </source>
</evidence>
<dbReference type="InterPro" id="IPR011009">
    <property type="entry name" value="Kinase-like_dom_sf"/>
</dbReference>
<organism evidence="13 14">
    <name type="scientific">Danio rerio</name>
    <name type="common">Zebrafish</name>
    <name type="synonym">Brachydanio rerio</name>
    <dbReference type="NCBI Taxonomy" id="7955"/>
    <lineage>
        <taxon>Eukaryota</taxon>
        <taxon>Metazoa</taxon>
        <taxon>Chordata</taxon>
        <taxon>Craniata</taxon>
        <taxon>Vertebrata</taxon>
        <taxon>Euteleostomi</taxon>
        <taxon>Actinopterygii</taxon>
        <taxon>Neopterygii</taxon>
        <taxon>Teleostei</taxon>
        <taxon>Ostariophysi</taxon>
        <taxon>Cypriniformes</taxon>
        <taxon>Danionidae</taxon>
        <taxon>Danioninae</taxon>
        <taxon>Danio</taxon>
    </lineage>
</organism>
<evidence type="ECO:0000256" key="3">
    <source>
        <dbReference type="ARBA" id="ARBA00022527"/>
    </source>
</evidence>
<feature type="compositionally biased region" description="Acidic residues" evidence="11">
    <location>
        <begin position="354"/>
        <end position="366"/>
    </location>
</feature>
<dbReference type="PROSITE" id="PS00107">
    <property type="entry name" value="PROTEIN_KINASE_ATP"/>
    <property type="match status" value="1"/>
</dbReference>
<dbReference type="InterPro" id="IPR000719">
    <property type="entry name" value="Prot_kinase_dom"/>
</dbReference>
<keyword evidence="4" id="KW-0808">Transferase</keyword>
<dbReference type="AlphaFoldDB" id="A0AB32TGR5"/>
<feature type="binding site" evidence="10">
    <location>
        <position position="612"/>
    </location>
    <ligand>
        <name>ATP</name>
        <dbReference type="ChEBI" id="CHEBI:30616"/>
    </ligand>
</feature>
<comment type="catalytic activity">
    <reaction evidence="8">
        <text>L-threonyl-[protein] + ATP = O-phospho-L-threonyl-[protein] + ADP + H(+)</text>
        <dbReference type="Rhea" id="RHEA:46608"/>
        <dbReference type="Rhea" id="RHEA-COMP:11060"/>
        <dbReference type="Rhea" id="RHEA-COMP:11605"/>
        <dbReference type="ChEBI" id="CHEBI:15378"/>
        <dbReference type="ChEBI" id="CHEBI:30013"/>
        <dbReference type="ChEBI" id="CHEBI:30616"/>
        <dbReference type="ChEBI" id="CHEBI:61977"/>
        <dbReference type="ChEBI" id="CHEBI:456216"/>
        <dbReference type="EC" id="2.7.11.1"/>
    </reaction>
</comment>
<comment type="similarity">
    <text evidence="1">Belongs to the protein kinase superfamily. CAMK Ser/Thr protein kinase family. PIM subfamily.</text>
</comment>
<dbReference type="PANTHER" id="PTHR22984">
    <property type="entry name" value="SERINE/THREONINE-PROTEIN KINASE PIM"/>
    <property type="match status" value="1"/>
</dbReference>
<feature type="region of interest" description="Disordered" evidence="11">
    <location>
        <begin position="126"/>
        <end position="567"/>
    </location>
</feature>
<keyword evidence="5 10" id="KW-0547">Nucleotide-binding</keyword>
<sequence length="810" mass="90908">MNLPIYQSSVDLKHSMSELQHFMSKNTMSVFDHAMAVTASVSSEMEKAETGLWQDTNGFCDDFCPWIDQVDGTVVSEAATALHKPSTANKVEGNATEIQTQGCRRNKIHAFFRRVWKVMKTPFLRRRRNKVGPDPDPKPDPEPDPDSEHNSGNEPDPDSERGPDQEPDPEQEYDEDPEPDREPESDPEPDPGEEPDPDREPDPGEAPDRGEDPDREPDPGEEPDPDREPDPGEAPDRGEDPDREPDPGEEPDPDREPDPDQEPGLEIQTQGCRRNKIHAFFRRVWKVMKTPFLRRRRNKVDPDSDPDQEPESDPEPDPDSEHNLDHEPGPDQEPDPDRAPDPDSEHNPDHEPGQDQEPDPDQAPDPDSEHNPDHEPVQEYDEDLHPDQEPDLVSEPVSDQERGPDQEPDPDQEFDEDPKPDRQPESDPVPDPGKEPDPDQDKEPVPGPSGIHNTDKPHPVPKPVPGPSGIHNTDKPHPDPKPVPGPSGIHNTDKPHPDPKPVPGPSGIHNTDKPHPVPKPVPRPSGIHNTDKPHPVSKPVPRPSGIHNTDKPHPVPKPVPGPSRPKILASRSYANQRSLASFYELGDILGSGAFGTVRKALRKSDNKEVAIKQIENGRYVPGCSKPMIKEVELMLMMKRPPLCKYVIEMYEWFNEPGYISMVLEYPKHSEDLKNYVRNCGKLDEHLAKCLSRQIILAVKHCFGKGIVHNDLHSSNILVNTMTKEIKLIDFGCAYKVCSQDIYSANLDSTRDIGCLLIYMVTGNIKTYFAAKFNCRFSLAASLTSDCRDLIDKCLRHSLILDGFLQHDWMK</sequence>
<dbReference type="RefSeq" id="XP_068072687.1">
    <property type="nucleotide sequence ID" value="XM_068216586.2"/>
</dbReference>
<proteinExistence type="inferred from homology"/>
<feature type="compositionally biased region" description="Basic and acidic residues" evidence="11">
    <location>
        <begin position="319"/>
        <end position="353"/>
    </location>
</feature>
<gene>
    <name evidence="14" type="primary">LOC137489025</name>
</gene>
<dbReference type="PROSITE" id="PS50011">
    <property type="entry name" value="PROTEIN_KINASE_DOM"/>
    <property type="match status" value="1"/>
</dbReference>
<evidence type="ECO:0000256" key="8">
    <source>
        <dbReference type="ARBA" id="ARBA00047899"/>
    </source>
</evidence>
<dbReference type="EC" id="2.7.11.1" evidence="2"/>
<evidence type="ECO:0000256" key="6">
    <source>
        <dbReference type="ARBA" id="ARBA00022777"/>
    </source>
</evidence>
<feature type="compositionally biased region" description="Basic and acidic residues" evidence="11">
    <location>
        <begin position="367"/>
        <end position="388"/>
    </location>
</feature>
<dbReference type="GO" id="GO:0004674">
    <property type="term" value="F:protein serine/threonine kinase activity"/>
    <property type="evidence" value="ECO:0007669"/>
    <property type="project" value="UniProtKB-KW"/>
</dbReference>
<accession>A0AB32TGR5</accession>
<dbReference type="PANTHER" id="PTHR22984:SF11">
    <property type="entry name" value="AURORA KINASE-RELATED"/>
    <property type="match status" value="1"/>
</dbReference>
<feature type="compositionally biased region" description="Basic and acidic residues" evidence="11">
    <location>
        <begin position="131"/>
        <end position="151"/>
    </location>
</feature>
<name>A0AB32TGR5_DANRE</name>
<evidence type="ECO:0000256" key="4">
    <source>
        <dbReference type="ARBA" id="ARBA00022679"/>
    </source>
</evidence>
<feature type="compositionally biased region" description="Acidic residues" evidence="11">
    <location>
        <begin position="247"/>
        <end position="263"/>
    </location>
</feature>
<dbReference type="Gene3D" id="1.10.510.10">
    <property type="entry name" value="Transferase(Phosphotransferase) domain 1"/>
    <property type="match status" value="1"/>
</dbReference>
<feature type="compositionally biased region" description="Basic and acidic residues" evidence="11">
    <location>
        <begin position="198"/>
        <end position="218"/>
    </location>
</feature>
<dbReference type="Proteomes" id="UP000000437">
    <property type="component" value="Chromosome 22"/>
</dbReference>
<evidence type="ECO:0000256" key="1">
    <source>
        <dbReference type="ARBA" id="ARBA00005505"/>
    </source>
</evidence>
<dbReference type="GeneID" id="137489025"/>
<reference evidence="14" key="1">
    <citation type="submission" date="2025-08" db="UniProtKB">
        <authorList>
            <consortium name="RefSeq"/>
        </authorList>
    </citation>
    <scope>IDENTIFICATION</scope>
    <source>
        <strain evidence="14">Tuebingen</strain>
        <tissue evidence="14">Fibroblasts and whole tissue</tissue>
    </source>
</reference>